<dbReference type="InterPro" id="IPR013332">
    <property type="entry name" value="KPR_N"/>
</dbReference>
<dbReference type="SUPFAM" id="SSF48179">
    <property type="entry name" value="6-phosphogluconate dehydrogenase C-terminal domain-like"/>
    <property type="match status" value="1"/>
</dbReference>
<feature type="domain" description="Ketopantoate reductase C-terminal" evidence="2">
    <location>
        <begin position="212"/>
        <end position="331"/>
    </location>
</feature>
<dbReference type="RefSeq" id="XP_001386354.1">
    <property type="nucleotide sequence ID" value="XM_001386317.1"/>
</dbReference>
<dbReference type="PANTHER" id="PTHR21708:SF30">
    <property type="entry name" value="2-DEHYDROPANTOATE 2-REDUCTASE-RELATED"/>
    <property type="match status" value="1"/>
</dbReference>
<sequence length="365" mass="41438">MTKVLSIGLGGVGVMVAYTLHRNNGSKIDLTAVIRSDYDKVTKEGYTISSVDYGGRRENGDANEAANQITGFKPHNVVKSLEEIESGPFDYIIVSTKVIPKDDANNVWDQVEKNKAKLLKPDSKTSIVLIQNGIDIESYWSNLKDEATFISGVSYISSTNNKGTITHFSHDSLVLGLFDISKIHDDTASAALEKLIKLYSNDINTTKLDHNARYTRWKKLLYNATYNTVCCLCDLDVGKVYELKDTDNIIDEVIYPLMKEVQLVANRDLSKYDYGEYNQIIEERQVVNMIKDTEFYDAPTYYQPSMLVDSRNGRLIELDIILGNIIKLYKKNSEDNRGKIVQEIPYLNFLFLLLTMVQHRLRGNQ</sequence>
<reference evidence="3 4" key="1">
    <citation type="journal article" date="2007" name="Nat. Biotechnol.">
        <title>Genome sequence of the lignocellulose-bioconverting and xylose-fermenting yeast Pichia stipitis.</title>
        <authorList>
            <person name="Jeffries T.W."/>
            <person name="Grigoriev I.V."/>
            <person name="Grimwood J."/>
            <person name="Laplaza J.M."/>
            <person name="Aerts A."/>
            <person name="Salamov A."/>
            <person name="Schmutz J."/>
            <person name="Lindquist E."/>
            <person name="Dehal P."/>
            <person name="Shapiro H."/>
            <person name="Jin Y.S."/>
            <person name="Passoth V."/>
            <person name="Richardson P.M."/>
        </authorList>
    </citation>
    <scope>NUCLEOTIDE SEQUENCE [LARGE SCALE GENOMIC DNA]</scope>
    <source>
        <strain evidence="4">ATCC 58785 / CBS 6054 / NBRC 10063 / NRRL Y-11545</strain>
    </source>
</reference>
<dbReference type="Pfam" id="PF02558">
    <property type="entry name" value="ApbA"/>
    <property type="match status" value="1"/>
</dbReference>
<evidence type="ECO:0000259" key="1">
    <source>
        <dbReference type="Pfam" id="PF02558"/>
    </source>
</evidence>
<dbReference type="InterPro" id="IPR008927">
    <property type="entry name" value="6-PGluconate_DH-like_C_sf"/>
</dbReference>
<proteinExistence type="predicted"/>
<keyword evidence="4" id="KW-1185">Reference proteome</keyword>
<evidence type="ECO:0000313" key="4">
    <source>
        <dbReference type="Proteomes" id="UP000002258"/>
    </source>
</evidence>
<dbReference type="InterPro" id="IPR013328">
    <property type="entry name" value="6PGD_dom2"/>
</dbReference>
<dbReference type="EMBL" id="CP000501">
    <property type="protein sequence ID" value="ABN68325.1"/>
    <property type="molecule type" value="Genomic_DNA"/>
</dbReference>
<organism evidence="3 4">
    <name type="scientific">Scheffersomyces stipitis (strain ATCC 58785 / CBS 6054 / NBRC 10063 / NRRL Y-11545)</name>
    <name type="common">Yeast</name>
    <name type="synonym">Pichia stipitis</name>
    <dbReference type="NCBI Taxonomy" id="322104"/>
    <lineage>
        <taxon>Eukaryota</taxon>
        <taxon>Fungi</taxon>
        <taxon>Dikarya</taxon>
        <taxon>Ascomycota</taxon>
        <taxon>Saccharomycotina</taxon>
        <taxon>Pichiomycetes</taxon>
        <taxon>Debaryomycetaceae</taxon>
        <taxon>Scheffersomyces</taxon>
    </lineage>
</organism>
<dbReference type="PANTHER" id="PTHR21708">
    <property type="entry name" value="PROBABLE 2-DEHYDROPANTOATE 2-REDUCTASE"/>
    <property type="match status" value="1"/>
</dbReference>
<dbReference type="GeneID" id="4840665"/>
<dbReference type="OMA" id="NNVWDQV"/>
<evidence type="ECO:0000259" key="2">
    <source>
        <dbReference type="Pfam" id="PF08546"/>
    </source>
</evidence>
<evidence type="ECO:0008006" key="5">
    <source>
        <dbReference type="Google" id="ProtNLM"/>
    </source>
</evidence>
<name>A3LZF3_PICST</name>
<evidence type="ECO:0000313" key="3">
    <source>
        <dbReference type="EMBL" id="ABN68325.1"/>
    </source>
</evidence>
<accession>A3LZF3</accession>
<dbReference type="Gene3D" id="1.10.1040.10">
    <property type="entry name" value="N-(1-d-carboxylethyl)-l-norvaline Dehydrogenase, domain 2"/>
    <property type="match status" value="1"/>
</dbReference>
<dbReference type="AlphaFoldDB" id="A3LZF3"/>
<protein>
    <recommendedName>
        <fullName evidence="5">2-dehydropantoate 2-reductase</fullName>
    </recommendedName>
</protein>
<dbReference type="InterPro" id="IPR013752">
    <property type="entry name" value="KPA_reductase"/>
</dbReference>
<dbReference type="Pfam" id="PF08546">
    <property type="entry name" value="ApbA_C"/>
    <property type="match status" value="1"/>
</dbReference>
<dbReference type="KEGG" id="pic:PICST_63020"/>
<dbReference type="Gene3D" id="3.40.50.720">
    <property type="entry name" value="NAD(P)-binding Rossmann-like Domain"/>
    <property type="match status" value="1"/>
</dbReference>
<dbReference type="eggNOG" id="ENOG502QWBM">
    <property type="taxonomic scope" value="Eukaryota"/>
</dbReference>
<dbReference type="GO" id="GO:0005737">
    <property type="term" value="C:cytoplasm"/>
    <property type="evidence" value="ECO:0007669"/>
    <property type="project" value="TreeGrafter"/>
</dbReference>
<feature type="domain" description="Ketopantoate reductase N-terminal" evidence="1">
    <location>
        <begin position="5"/>
        <end position="178"/>
    </location>
</feature>
<dbReference type="OrthoDB" id="3609at2759"/>
<dbReference type="HOGENOM" id="CLU_031468_2_1_1"/>
<dbReference type="Proteomes" id="UP000002258">
    <property type="component" value="Chromosome 7"/>
</dbReference>
<gene>
    <name evidence="3" type="ORF">PICST_63020</name>
</gene>
<dbReference type="InterPro" id="IPR051402">
    <property type="entry name" value="KPR-Related"/>
</dbReference>
<dbReference type="InParanoid" id="A3LZF3"/>